<evidence type="ECO:0000313" key="4">
    <source>
        <dbReference type="EMBL" id="QDU59276.1"/>
    </source>
</evidence>
<dbReference type="RefSeq" id="WP_419193106.1">
    <property type="nucleotide sequence ID" value="NZ_CP036279.1"/>
</dbReference>
<keyword evidence="5" id="KW-1185">Reference proteome</keyword>
<sequence precursor="true">MIGASLPILSRWVSYLALPLTLAAVGAATPDANEDNTPTTAFSFASLQRHAQEMAARPHVPPKRVAEQLDRLTYDQYRMIAPRHDAALWREQELPYWAEFQHAGFLFHYPIEIALVEEGRVRELPFDAERWFQYRGEMESLGRSIEGGGFAGFRVLGQLPERKYMQEFVSFLGASYFRAIGSHQWYGASTRGLAIDIGLPTPEEFPKFRKFWIEKPVKSDETSPIRIWALLESPAVAGAYAFVIKPGLTTSIDVEAHLWFRHGVQKVGVAPITSMWMWNADHARDGDHRPEVHDSDGLLIKSDGRWDWRPLMRPETPRVSRLSREHLEGFGLMQRERTSAAYRDREAHYHLRPNVWITPLESWGPGRVELLELPSDHEGNDNIGAYWVRSDPAAKGDHWVLRYRIDFGLFEPTEHQVARVVETHVDRLEESYQVDVVYEFPEPISDWEGYEPHVKAEHGQASDPRLHRLGGNRARLRFGYEPKDENQQVIEAWISPGDKRSNSGERTSEVWSYRWLTP</sequence>
<dbReference type="AlphaFoldDB" id="A0A518AX45"/>
<feature type="chain" id="PRO_5022207548" evidence="2">
    <location>
        <begin position="24"/>
        <end position="518"/>
    </location>
</feature>
<dbReference type="GO" id="GO:0003824">
    <property type="term" value="F:catalytic activity"/>
    <property type="evidence" value="ECO:0007669"/>
    <property type="project" value="InterPro"/>
</dbReference>
<dbReference type="InterPro" id="IPR014438">
    <property type="entry name" value="Glucan_biosyn_MdoG/MdoD"/>
</dbReference>
<dbReference type="Pfam" id="PF04349">
    <property type="entry name" value="MdoG"/>
    <property type="match status" value="1"/>
</dbReference>
<evidence type="ECO:0000313" key="5">
    <source>
        <dbReference type="Proteomes" id="UP000317093"/>
    </source>
</evidence>
<organism evidence="4 5">
    <name type="scientific">Kolteria novifilia</name>
    <dbReference type="NCBI Taxonomy" id="2527975"/>
    <lineage>
        <taxon>Bacteria</taxon>
        <taxon>Pseudomonadati</taxon>
        <taxon>Planctomycetota</taxon>
        <taxon>Planctomycetia</taxon>
        <taxon>Kolteriales</taxon>
        <taxon>Kolteriaceae</taxon>
        <taxon>Kolteria</taxon>
    </lineage>
</organism>
<dbReference type="Gene3D" id="2.70.98.10">
    <property type="match status" value="1"/>
</dbReference>
<comment type="subcellular location">
    <subcellularLocation>
        <location evidence="1">Periplasm</location>
    </subcellularLocation>
</comment>
<dbReference type="InterPro" id="IPR011013">
    <property type="entry name" value="Gal_mutarotase_sf_dom"/>
</dbReference>
<dbReference type="Proteomes" id="UP000317093">
    <property type="component" value="Chromosome"/>
</dbReference>
<feature type="domain" description="Glucan biosynthesis periplasmic MdoG C-terminal" evidence="3">
    <location>
        <begin position="42"/>
        <end position="515"/>
    </location>
</feature>
<feature type="signal peptide" evidence="2">
    <location>
        <begin position="1"/>
        <end position="23"/>
    </location>
</feature>
<name>A0A518AX45_9BACT</name>
<reference evidence="4 5" key="1">
    <citation type="submission" date="2019-02" db="EMBL/GenBank/DDBJ databases">
        <title>Deep-cultivation of Planctomycetes and their phenomic and genomic characterization uncovers novel biology.</title>
        <authorList>
            <person name="Wiegand S."/>
            <person name="Jogler M."/>
            <person name="Boedeker C."/>
            <person name="Pinto D."/>
            <person name="Vollmers J."/>
            <person name="Rivas-Marin E."/>
            <person name="Kohn T."/>
            <person name="Peeters S.H."/>
            <person name="Heuer A."/>
            <person name="Rast P."/>
            <person name="Oberbeckmann S."/>
            <person name="Bunk B."/>
            <person name="Jeske O."/>
            <person name="Meyerdierks A."/>
            <person name="Storesund J.E."/>
            <person name="Kallscheuer N."/>
            <person name="Luecker S."/>
            <person name="Lage O.M."/>
            <person name="Pohl T."/>
            <person name="Merkel B.J."/>
            <person name="Hornburger P."/>
            <person name="Mueller R.-W."/>
            <person name="Bruemmer F."/>
            <person name="Labrenz M."/>
            <person name="Spormann A.M."/>
            <person name="Op den Camp H."/>
            <person name="Overmann J."/>
            <person name="Amann R."/>
            <person name="Jetten M.S.M."/>
            <person name="Mascher T."/>
            <person name="Medema M.H."/>
            <person name="Devos D.P."/>
            <person name="Kaster A.-K."/>
            <person name="Ovreas L."/>
            <person name="Rohde M."/>
            <person name="Galperin M.Y."/>
            <person name="Jogler C."/>
        </authorList>
    </citation>
    <scope>NUCLEOTIDE SEQUENCE [LARGE SCALE GENOMIC DNA]</scope>
    <source>
        <strain evidence="4 5">Pan216</strain>
    </source>
</reference>
<keyword evidence="2" id="KW-0732">Signal</keyword>
<dbReference type="PIRSF" id="PIRSF006281">
    <property type="entry name" value="MdoG"/>
    <property type="match status" value="1"/>
</dbReference>
<dbReference type="SUPFAM" id="SSF74650">
    <property type="entry name" value="Galactose mutarotase-like"/>
    <property type="match status" value="1"/>
</dbReference>
<dbReference type="PANTHER" id="PTHR30504">
    <property type="entry name" value="GLUCANS BIOSYNTHESIS PROTEIN"/>
    <property type="match status" value="1"/>
</dbReference>
<gene>
    <name evidence="4" type="primary">mdoG</name>
    <name evidence="4" type="ORF">Pan216_01040</name>
</gene>
<dbReference type="InterPro" id="IPR007444">
    <property type="entry name" value="Glucan_biosyn_MdoG_C"/>
</dbReference>
<evidence type="ECO:0000256" key="2">
    <source>
        <dbReference type="SAM" id="SignalP"/>
    </source>
</evidence>
<dbReference type="PANTHER" id="PTHR30504:SF2">
    <property type="entry name" value="GLUCANS BIOSYNTHESIS PROTEIN G"/>
    <property type="match status" value="1"/>
</dbReference>
<evidence type="ECO:0000259" key="3">
    <source>
        <dbReference type="Pfam" id="PF04349"/>
    </source>
</evidence>
<accession>A0A518AX45</accession>
<evidence type="ECO:0000256" key="1">
    <source>
        <dbReference type="ARBA" id="ARBA00004418"/>
    </source>
</evidence>
<dbReference type="GO" id="GO:0030288">
    <property type="term" value="C:outer membrane-bounded periplasmic space"/>
    <property type="evidence" value="ECO:0007669"/>
    <property type="project" value="TreeGrafter"/>
</dbReference>
<dbReference type="InterPro" id="IPR014718">
    <property type="entry name" value="GH-type_carb-bd"/>
</dbReference>
<protein>
    <submittedName>
        <fullName evidence="4">Glucans biosynthesis protein G</fullName>
    </submittedName>
</protein>
<dbReference type="KEGG" id="knv:Pan216_01040"/>
<dbReference type="EMBL" id="CP036279">
    <property type="protein sequence ID" value="QDU59276.1"/>
    <property type="molecule type" value="Genomic_DNA"/>
</dbReference>
<dbReference type="GO" id="GO:0051274">
    <property type="term" value="P:beta-glucan biosynthetic process"/>
    <property type="evidence" value="ECO:0007669"/>
    <property type="project" value="TreeGrafter"/>
</dbReference>
<dbReference type="GO" id="GO:0030246">
    <property type="term" value="F:carbohydrate binding"/>
    <property type="evidence" value="ECO:0007669"/>
    <property type="project" value="InterPro"/>
</dbReference>
<proteinExistence type="predicted"/>